<dbReference type="EMBL" id="CAKOGP040000113">
    <property type="protein sequence ID" value="CAJ1930425.1"/>
    <property type="molecule type" value="Genomic_DNA"/>
</dbReference>
<dbReference type="Pfam" id="PF00076">
    <property type="entry name" value="RRM_1"/>
    <property type="match status" value="1"/>
</dbReference>
<dbReference type="Gene3D" id="3.30.70.330">
    <property type="match status" value="2"/>
</dbReference>
<dbReference type="InterPro" id="IPR006630">
    <property type="entry name" value="La_HTH"/>
</dbReference>
<reference evidence="7" key="1">
    <citation type="submission" date="2023-08" db="EMBL/GenBank/DDBJ databases">
        <authorList>
            <person name="Audoor S."/>
            <person name="Bilcke G."/>
        </authorList>
    </citation>
    <scope>NUCLEOTIDE SEQUENCE</scope>
</reference>
<protein>
    <recommendedName>
        <fullName evidence="9">Lupus La protein</fullName>
    </recommendedName>
</protein>
<dbReference type="AlphaFoldDB" id="A0AAD2CF32"/>
<evidence type="ECO:0000256" key="2">
    <source>
        <dbReference type="PROSITE-ProRule" id="PRU00332"/>
    </source>
</evidence>
<dbReference type="InterPro" id="IPR035979">
    <property type="entry name" value="RBD_domain_sf"/>
</dbReference>
<dbReference type="Proteomes" id="UP001295423">
    <property type="component" value="Unassembled WGS sequence"/>
</dbReference>
<dbReference type="InterPro" id="IPR012677">
    <property type="entry name" value="Nucleotide-bd_a/b_plait_sf"/>
</dbReference>
<gene>
    <name evidence="7" type="ORF">CYCCA115_LOCUS1936</name>
</gene>
<dbReference type="PROSITE" id="PS51939">
    <property type="entry name" value="XRRM"/>
    <property type="match status" value="1"/>
</dbReference>
<comment type="caution">
    <text evidence="7">The sequence shown here is derived from an EMBL/GenBank/DDBJ whole genome shotgun (WGS) entry which is preliminary data.</text>
</comment>
<evidence type="ECO:0000259" key="6">
    <source>
        <dbReference type="PROSITE" id="PS51939"/>
    </source>
</evidence>
<dbReference type="SUPFAM" id="SSF46785">
    <property type="entry name" value="Winged helix' DNA-binding domain"/>
    <property type="match status" value="1"/>
</dbReference>
<dbReference type="SUPFAM" id="SSF54928">
    <property type="entry name" value="RNA-binding domain, RBD"/>
    <property type="match status" value="1"/>
</dbReference>
<evidence type="ECO:0008006" key="9">
    <source>
        <dbReference type="Google" id="ProtNLM"/>
    </source>
</evidence>
<accession>A0AAD2CF32</accession>
<dbReference type="CDD" id="cd00590">
    <property type="entry name" value="RRM_SF"/>
    <property type="match status" value="1"/>
</dbReference>
<proteinExistence type="predicted"/>
<feature type="region of interest" description="Disordered" evidence="3">
    <location>
        <begin position="348"/>
        <end position="372"/>
    </location>
</feature>
<keyword evidence="8" id="KW-1185">Reference proteome</keyword>
<evidence type="ECO:0000259" key="4">
    <source>
        <dbReference type="PROSITE" id="PS50102"/>
    </source>
</evidence>
<feature type="domain" description="RRM" evidence="4">
    <location>
        <begin position="105"/>
        <end position="207"/>
    </location>
</feature>
<evidence type="ECO:0000256" key="1">
    <source>
        <dbReference type="ARBA" id="ARBA00022884"/>
    </source>
</evidence>
<feature type="domain" description="XRRM" evidence="6">
    <location>
        <begin position="240"/>
        <end position="372"/>
    </location>
</feature>
<evidence type="ECO:0000313" key="7">
    <source>
        <dbReference type="EMBL" id="CAJ1930425.1"/>
    </source>
</evidence>
<evidence type="ECO:0000256" key="3">
    <source>
        <dbReference type="SAM" id="MobiDB-lite"/>
    </source>
</evidence>
<name>A0AAD2CF32_9STRA</name>
<dbReference type="SMART" id="SM00715">
    <property type="entry name" value="LA"/>
    <property type="match status" value="1"/>
</dbReference>
<dbReference type="Gene3D" id="1.10.10.10">
    <property type="entry name" value="Winged helix-like DNA-binding domain superfamily/Winged helix DNA-binding domain"/>
    <property type="match status" value="1"/>
</dbReference>
<dbReference type="GO" id="GO:1990904">
    <property type="term" value="C:ribonucleoprotein complex"/>
    <property type="evidence" value="ECO:0007669"/>
    <property type="project" value="UniProtKB-UniRule"/>
</dbReference>
<dbReference type="GO" id="GO:0003723">
    <property type="term" value="F:RNA binding"/>
    <property type="evidence" value="ECO:0007669"/>
    <property type="project" value="UniProtKB-UniRule"/>
</dbReference>
<dbReference type="InterPro" id="IPR000504">
    <property type="entry name" value="RRM_dom"/>
</dbReference>
<dbReference type="InterPro" id="IPR014886">
    <property type="entry name" value="La_xRRM"/>
</dbReference>
<evidence type="ECO:0000313" key="8">
    <source>
        <dbReference type="Proteomes" id="UP001295423"/>
    </source>
</evidence>
<keyword evidence="1 2" id="KW-0694">RNA-binding</keyword>
<feature type="domain" description="HTH La-type RNA-binding" evidence="5">
    <location>
        <begin position="3"/>
        <end position="98"/>
    </location>
</feature>
<dbReference type="InterPro" id="IPR036390">
    <property type="entry name" value="WH_DNA-bd_sf"/>
</dbReference>
<sequence length="372" mass="42332">MGEDSEAKTLQNVKNRLQFFFSDANVRQDRFIRKLLMDKEGEHKGKVPIESLLRFNTIKTHTEKAEVLVKAAKELEEILEFDEGAAAIGRKVEFTSDMMDGHIPKSLQVMNLPVAKSDGESAKYDCTVDDVKDVFQKYGEVALVKLRFSGYKKPRDADGSAMIEFTTKEGLEKAAEATLTVKEKADVEPKEKVTVKDSTLKVMLLSEFLEENNSNRKQRDNKRDRNDGKEENEPRTFKFDWKPGCVVKIKGLPEGINREAILDSIALHLDISVTEVKNQKIYADFSIGQTEGAVRFLEPADHVKELATKLKSGDLQISGSKVEDAFMLEGDEEKKYYEDFIAFKNKQIRNHDEKQRSRKKGRFGGRGRGRRN</sequence>
<evidence type="ECO:0000259" key="5">
    <source>
        <dbReference type="PROSITE" id="PS50961"/>
    </source>
</evidence>
<dbReference type="InterPro" id="IPR036388">
    <property type="entry name" value="WH-like_DNA-bd_sf"/>
</dbReference>
<dbReference type="Pfam" id="PF05383">
    <property type="entry name" value="La"/>
    <property type="match status" value="1"/>
</dbReference>
<dbReference type="PROSITE" id="PS50102">
    <property type="entry name" value="RRM"/>
    <property type="match status" value="1"/>
</dbReference>
<organism evidence="7 8">
    <name type="scientific">Cylindrotheca closterium</name>
    <dbReference type="NCBI Taxonomy" id="2856"/>
    <lineage>
        <taxon>Eukaryota</taxon>
        <taxon>Sar</taxon>
        <taxon>Stramenopiles</taxon>
        <taxon>Ochrophyta</taxon>
        <taxon>Bacillariophyta</taxon>
        <taxon>Bacillariophyceae</taxon>
        <taxon>Bacillariophycidae</taxon>
        <taxon>Bacillariales</taxon>
        <taxon>Bacillariaceae</taxon>
        <taxon>Cylindrotheca</taxon>
    </lineage>
</organism>
<dbReference type="PROSITE" id="PS50961">
    <property type="entry name" value="HTH_LA"/>
    <property type="match status" value="1"/>
</dbReference>
<feature type="region of interest" description="Disordered" evidence="3">
    <location>
        <begin position="213"/>
        <end position="236"/>
    </location>
</feature>
<dbReference type="Pfam" id="PF08777">
    <property type="entry name" value="RRM_3"/>
    <property type="match status" value="1"/>
</dbReference>
<feature type="compositionally biased region" description="Basic residues" evidence="3">
    <location>
        <begin position="356"/>
        <end position="372"/>
    </location>
</feature>